<dbReference type="SUPFAM" id="SSF46785">
    <property type="entry name" value="Winged helix' DNA-binding domain"/>
    <property type="match status" value="1"/>
</dbReference>
<feature type="domain" description="HTH gntR-type" evidence="4">
    <location>
        <begin position="21"/>
        <end position="91"/>
    </location>
</feature>
<gene>
    <name evidence="5" type="ORF">Rhow_006647</name>
</gene>
<sequence>MSISKDFAPRRIDAGASVRAPKTAELVAMRLRSQIVHGELAAGDVLPTEAQLMERFGVSRPTLREAVRILETESLISSRRGTRGGAQVTGPDISVAARYVGLILQLQGTTVADVYEARMISEPAAAGLLAERHTEQDLTDLRACIDDLHTLGEGGFDSPSAMYEWSALTSRFHQLISERSGNKTLAVQAGVLQDIISTHHEHTLAKGARITEPGRHFRRSMRSFEKLVTLISDGDAAGAQAHWTAHMRAAAKGLIYNGSGTTPIVDLFA</sequence>
<evidence type="ECO:0000259" key="4">
    <source>
        <dbReference type="PROSITE" id="PS50949"/>
    </source>
</evidence>
<evidence type="ECO:0000313" key="5">
    <source>
        <dbReference type="EMBL" id="GCE42518.1"/>
    </source>
</evidence>
<protein>
    <submittedName>
        <fullName evidence="5">Transcriptional regulator, GntR family</fullName>
    </submittedName>
</protein>
<dbReference type="CDD" id="cd07377">
    <property type="entry name" value="WHTH_GntR"/>
    <property type="match status" value="1"/>
</dbReference>
<dbReference type="PROSITE" id="PS50949">
    <property type="entry name" value="HTH_GNTR"/>
    <property type="match status" value="1"/>
</dbReference>
<dbReference type="PANTHER" id="PTHR43537">
    <property type="entry name" value="TRANSCRIPTIONAL REGULATOR, GNTR FAMILY"/>
    <property type="match status" value="1"/>
</dbReference>
<dbReference type="GO" id="GO:0003677">
    <property type="term" value="F:DNA binding"/>
    <property type="evidence" value="ECO:0007669"/>
    <property type="project" value="UniProtKB-KW"/>
</dbReference>
<dbReference type="RefSeq" id="WP_225858335.1">
    <property type="nucleotide sequence ID" value="NZ_BHYM01000060.1"/>
</dbReference>
<dbReference type="GO" id="GO:0003700">
    <property type="term" value="F:DNA-binding transcription factor activity"/>
    <property type="evidence" value="ECO:0007669"/>
    <property type="project" value="InterPro"/>
</dbReference>
<evidence type="ECO:0000256" key="1">
    <source>
        <dbReference type="ARBA" id="ARBA00023015"/>
    </source>
</evidence>
<accession>A0A402CFW2</accession>
<dbReference type="PRINTS" id="PR00035">
    <property type="entry name" value="HTHGNTR"/>
</dbReference>
<dbReference type="AlphaFoldDB" id="A0A402CFW2"/>
<dbReference type="Proteomes" id="UP000287519">
    <property type="component" value="Unassembled WGS sequence"/>
</dbReference>
<dbReference type="Pfam" id="PF00392">
    <property type="entry name" value="GntR"/>
    <property type="match status" value="1"/>
</dbReference>
<dbReference type="SMART" id="SM00345">
    <property type="entry name" value="HTH_GNTR"/>
    <property type="match status" value="1"/>
</dbReference>
<dbReference type="InterPro" id="IPR000524">
    <property type="entry name" value="Tscrpt_reg_HTH_GntR"/>
</dbReference>
<comment type="caution">
    <text evidence="5">The sequence shown here is derived from an EMBL/GenBank/DDBJ whole genome shotgun (WGS) entry which is preliminary data.</text>
</comment>
<keyword evidence="3" id="KW-0804">Transcription</keyword>
<evidence type="ECO:0000313" key="6">
    <source>
        <dbReference type="Proteomes" id="UP000287519"/>
    </source>
</evidence>
<proteinExistence type="predicted"/>
<keyword evidence="1" id="KW-0805">Transcription regulation</keyword>
<dbReference type="Pfam" id="PF07729">
    <property type="entry name" value="FCD"/>
    <property type="match status" value="1"/>
</dbReference>
<keyword evidence="2" id="KW-0238">DNA-binding</keyword>
<evidence type="ECO:0000256" key="3">
    <source>
        <dbReference type="ARBA" id="ARBA00023163"/>
    </source>
</evidence>
<reference evidence="5 6" key="1">
    <citation type="submission" date="2018-11" db="EMBL/GenBank/DDBJ databases">
        <title>Microbial catabolism of amino acid.</title>
        <authorList>
            <person name="Hibi M."/>
            <person name="Ogawa J."/>
        </authorList>
    </citation>
    <scope>NUCLEOTIDE SEQUENCE [LARGE SCALE GENOMIC DNA]</scope>
    <source>
        <strain evidence="5 6">C31-06</strain>
    </source>
</reference>
<name>A0A402CFW2_RHOWR</name>
<keyword evidence="6" id="KW-1185">Reference proteome</keyword>
<dbReference type="Gene3D" id="1.10.10.10">
    <property type="entry name" value="Winged helix-like DNA-binding domain superfamily/Winged helix DNA-binding domain"/>
    <property type="match status" value="1"/>
</dbReference>
<dbReference type="InterPro" id="IPR008920">
    <property type="entry name" value="TF_FadR/GntR_C"/>
</dbReference>
<evidence type="ECO:0000256" key="2">
    <source>
        <dbReference type="ARBA" id="ARBA00023125"/>
    </source>
</evidence>
<dbReference type="SMART" id="SM00895">
    <property type="entry name" value="FCD"/>
    <property type="match status" value="1"/>
</dbReference>
<dbReference type="PANTHER" id="PTHR43537:SF5">
    <property type="entry name" value="UXU OPERON TRANSCRIPTIONAL REGULATOR"/>
    <property type="match status" value="1"/>
</dbReference>
<dbReference type="InterPro" id="IPR036388">
    <property type="entry name" value="WH-like_DNA-bd_sf"/>
</dbReference>
<dbReference type="Gene3D" id="1.20.120.530">
    <property type="entry name" value="GntR ligand-binding domain-like"/>
    <property type="match status" value="1"/>
</dbReference>
<dbReference type="EMBL" id="BHYM01000060">
    <property type="protein sequence ID" value="GCE42518.1"/>
    <property type="molecule type" value="Genomic_DNA"/>
</dbReference>
<dbReference type="InterPro" id="IPR036390">
    <property type="entry name" value="WH_DNA-bd_sf"/>
</dbReference>
<dbReference type="InterPro" id="IPR011711">
    <property type="entry name" value="GntR_C"/>
</dbReference>
<dbReference type="SUPFAM" id="SSF48008">
    <property type="entry name" value="GntR ligand-binding domain-like"/>
    <property type="match status" value="1"/>
</dbReference>
<organism evidence="5 6">
    <name type="scientific">Rhodococcus wratislaviensis</name>
    <name type="common">Tsukamurella wratislaviensis</name>
    <dbReference type="NCBI Taxonomy" id="44752"/>
    <lineage>
        <taxon>Bacteria</taxon>
        <taxon>Bacillati</taxon>
        <taxon>Actinomycetota</taxon>
        <taxon>Actinomycetes</taxon>
        <taxon>Mycobacteriales</taxon>
        <taxon>Nocardiaceae</taxon>
        <taxon>Rhodococcus</taxon>
    </lineage>
</organism>